<dbReference type="InterPro" id="IPR020807">
    <property type="entry name" value="PKS_DH"/>
</dbReference>
<dbReference type="InterPro" id="IPR049551">
    <property type="entry name" value="PKS_DH_C"/>
</dbReference>
<feature type="region of interest" description="N-terminal hotdog fold" evidence="4">
    <location>
        <begin position="1340"/>
        <end position="1455"/>
    </location>
</feature>
<dbReference type="GO" id="GO:0006633">
    <property type="term" value="P:fatty acid biosynthetic process"/>
    <property type="evidence" value="ECO:0007669"/>
    <property type="project" value="InterPro"/>
</dbReference>
<dbReference type="InterPro" id="IPR032821">
    <property type="entry name" value="PKS_assoc"/>
</dbReference>
<dbReference type="SMART" id="SM00825">
    <property type="entry name" value="PKS_KS"/>
    <property type="match status" value="1"/>
</dbReference>
<evidence type="ECO:0000256" key="3">
    <source>
        <dbReference type="ARBA" id="ARBA00022679"/>
    </source>
</evidence>
<dbReference type="GO" id="GO:0004315">
    <property type="term" value="F:3-oxoacyl-[acyl-carrier-protein] synthase activity"/>
    <property type="evidence" value="ECO:0007669"/>
    <property type="project" value="InterPro"/>
</dbReference>
<dbReference type="Gene3D" id="1.10.1200.10">
    <property type="entry name" value="ACP-like"/>
    <property type="match status" value="1"/>
</dbReference>
<dbReference type="InterPro" id="IPR036736">
    <property type="entry name" value="ACP-like_sf"/>
</dbReference>
<dbReference type="SUPFAM" id="SSF52151">
    <property type="entry name" value="FabD/lysophospholipase-like"/>
    <property type="match status" value="1"/>
</dbReference>
<dbReference type="SMART" id="SM00823">
    <property type="entry name" value="PKS_PP"/>
    <property type="match status" value="1"/>
</dbReference>
<comment type="caution">
    <text evidence="9">The sequence shown here is derived from an EMBL/GenBank/DDBJ whole genome shotgun (WGS) entry which is preliminary data.</text>
</comment>
<dbReference type="SUPFAM" id="SSF47336">
    <property type="entry name" value="ACP-like"/>
    <property type="match status" value="1"/>
</dbReference>
<dbReference type="SUPFAM" id="SSF53901">
    <property type="entry name" value="Thiolase-like"/>
    <property type="match status" value="1"/>
</dbReference>
<dbReference type="InterPro" id="IPR020841">
    <property type="entry name" value="PKS_Beta-ketoAc_synthase_dom"/>
</dbReference>
<dbReference type="InterPro" id="IPR042104">
    <property type="entry name" value="PKS_dehydratase_sf"/>
</dbReference>
<reference evidence="9" key="1">
    <citation type="submission" date="2020-10" db="EMBL/GenBank/DDBJ databases">
        <title>Sequencing the genomes of 1000 actinobacteria strains.</title>
        <authorList>
            <person name="Klenk H.-P."/>
        </authorList>
    </citation>
    <scope>NUCLEOTIDE SEQUENCE</scope>
    <source>
        <strain evidence="9">DSM 46832</strain>
    </source>
</reference>
<dbReference type="InterPro" id="IPR013968">
    <property type="entry name" value="PKS_KR"/>
</dbReference>
<dbReference type="PANTHER" id="PTHR43775:SF37">
    <property type="entry name" value="SI:DKEY-61P9.11"/>
    <property type="match status" value="1"/>
</dbReference>
<dbReference type="InterPro" id="IPR057326">
    <property type="entry name" value="KR_dom"/>
</dbReference>
<evidence type="ECO:0000256" key="4">
    <source>
        <dbReference type="PROSITE-ProRule" id="PRU01363"/>
    </source>
</evidence>
<dbReference type="PANTHER" id="PTHR43775">
    <property type="entry name" value="FATTY ACID SYNTHASE"/>
    <property type="match status" value="1"/>
</dbReference>
<keyword evidence="10" id="KW-1185">Reference proteome</keyword>
<evidence type="ECO:0000256" key="5">
    <source>
        <dbReference type="SAM" id="MobiDB-lite"/>
    </source>
</evidence>
<dbReference type="InterPro" id="IPR049552">
    <property type="entry name" value="PKS_DH_N"/>
</dbReference>
<gene>
    <name evidence="9" type="ORF">H4W31_001185</name>
</gene>
<dbReference type="InterPro" id="IPR014031">
    <property type="entry name" value="Ketoacyl_synth_C"/>
</dbReference>
<dbReference type="InterPro" id="IPR020806">
    <property type="entry name" value="PKS_PP-bd"/>
</dbReference>
<dbReference type="SUPFAM" id="SSF51735">
    <property type="entry name" value="NAD(P)-binding Rossmann-fold domains"/>
    <property type="match status" value="2"/>
</dbReference>
<dbReference type="PROSITE" id="PS00606">
    <property type="entry name" value="KS3_1"/>
    <property type="match status" value="1"/>
</dbReference>
<feature type="compositionally biased region" description="Low complexity" evidence="5">
    <location>
        <begin position="1749"/>
        <end position="1764"/>
    </location>
</feature>
<dbReference type="InterPro" id="IPR016035">
    <property type="entry name" value="Acyl_Trfase/lysoPLipase"/>
</dbReference>
<dbReference type="SUPFAM" id="SSF55048">
    <property type="entry name" value="Probable ACP-binding domain of malonyl-CoA ACP transacylase"/>
    <property type="match status" value="1"/>
</dbReference>
<dbReference type="SMART" id="SM00822">
    <property type="entry name" value="PKS_KR"/>
    <property type="match status" value="1"/>
</dbReference>
<dbReference type="PROSITE" id="PS52004">
    <property type="entry name" value="KS3_2"/>
    <property type="match status" value="1"/>
</dbReference>
<dbReference type="EMBL" id="JADBEB010000001">
    <property type="protein sequence ID" value="MBE1485547.1"/>
    <property type="molecule type" value="Genomic_DNA"/>
</dbReference>
<dbReference type="CDD" id="cd00833">
    <property type="entry name" value="PKS"/>
    <property type="match status" value="1"/>
</dbReference>
<dbReference type="Gene3D" id="3.30.70.3290">
    <property type="match status" value="1"/>
</dbReference>
<comment type="caution">
    <text evidence="4">Lacks conserved residue(s) required for the propagation of feature annotation.</text>
</comment>
<dbReference type="SMART" id="SM00826">
    <property type="entry name" value="PKS_DH"/>
    <property type="match status" value="1"/>
</dbReference>
<dbReference type="Pfam" id="PF00550">
    <property type="entry name" value="PP-binding"/>
    <property type="match status" value="1"/>
</dbReference>
<dbReference type="InterPro" id="IPR049900">
    <property type="entry name" value="PKS_mFAS_DH"/>
</dbReference>
<evidence type="ECO:0000313" key="9">
    <source>
        <dbReference type="EMBL" id="MBE1485547.1"/>
    </source>
</evidence>
<dbReference type="Pfam" id="PF21089">
    <property type="entry name" value="PKS_DH_N"/>
    <property type="match status" value="1"/>
</dbReference>
<feature type="domain" description="PKS/mFAS DH" evidence="8">
    <location>
        <begin position="1340"/>
        <end position="1606"/>
    </location>
</feature>
<keyword evidence="2" id="KW-0597">Phosphoprotein</keyword>
<keyword evidence="1" id="KW-0596">Phosphopantetheine</keyword>
<evidence type="ECO:0000259" key="6">
    <source>
        <dbReference type="PROSITE" id="PS50075"/>
    </source>
</evidence>
<protein>
    <submittedName>
        <fullName evidence="9">Acyl transferase domain-containing protein</fullName>
    </submittedName>
</protein>
<dbReference type="Pfam" id="PF08659">
    <property type="entry name" value="KR"/>
    <property type="match status" value="1"/>
</dbReference>
<evidence type="ECO:0000259" key="8">
    <source>
        <dbReference type="PROSITE" id="PS52019"/>
    </source>
</evidence>
<dbReference type="GO" id="GO:0031177">
    <property type="term" value="F:phosphopantetheine binding"/>
    <property type="evidence" value="ECO:0007669"/>
    <property type="project" value="InterPro"/>
</dbReference>
<feature type="compositionally biased region" description="Basic and acidic residues" evidence="5">
    <location>
        <begin position="1769"/>
        <end position="1779"/>
    </location>
</feature>
<evidence type="ECO:0000256" key="2">
    <source>
        <dbReference type="ARBA" id="ARBA00022553"/>
    </source>
</evidence>
<dbReference type="InterPro" id="IPR016039">
    <property type="entry name" value="Thiolase-like"/>
</dbReference>
<dbReference type="InterPro" id="IPR009081">
    <property type="entry name" value="PP-bd_ACP"/>
</dbReference>
<dbReference type="Pfam" id="PF00109">
    <property type="entry name" value="ketoacyl-synt"/>
    <property type="match status" value="1"/>
</dbReference>
<dbReference type="Gene3D" id="3.40.50.720">
    <property type="entry name" value="NAD(P)-binding Rossmann-like Domain"/>
    <property type="match status" value="1"/>
</dbReference>
<dbReference type="PROSITE" id="PS50075">
    <property type="entry name" value="CARRIER"/>
    <property type="match status" value="1"/>
</dbReference>
<evidence type="ECO:0000256" key="1">
    <source>
        <dbReference type="ARBA" id="ARBA00022450"/>
    </source>
</evidence>
<feature type="domain" description="Carrier" evidence="6">
    <location>
        <begin position="1676"/>
        <end position="1750"/>
    </location>
</feature>
<dbReference type="InterPro" id="IPR016036">
    <property type="entry name" value="Malonyl_transacylase_ACP-bd"/>
</dbReference>
<dbReference type="SMART" id="SM00827">
    <property type="entry name" value="PKS_AT"/>
    <property type="match status" value="1"/>
</dbReference>
<dbReference type="InterPro" id="IPR006162">
    <property type="entry name" value="Ppantetheine_attach_site"/>
</dbReference>
<dbReference type="PROSITE" id="PS52019">
    <property type="entry name" value="PKS_MFAS_DH"/>
    <property type="match status" value="1"/>
</dbReference>
<dbReference type="RefSeq" id="WP_192765721.1">
    <property type="nucleotide sequence ID" value="NZ_JADBEB010000001.1"/>
</dbReference>
<dbReference type="Pfam" id="PF02801">
    <property type="entry name" value="Ketoacyl-synt_C"/>
    <property type="match status" value="1"/>
</dbReference>
<dbReference type="InterPro" id="IPR014043">
    <property type="entry name" value="Acyl_transferase_dom"/>
</dbReference>
<dbReference type="PROSITE" id="PS00012">
    <property type="entry name" value="PHOSPHOPANTETHEINE"/>
    <property type="match status" value="1"/>
</dbReference>
<keyword evidence="3 9" id="KW-0808">Transferase</keyword>
<dbReference type="Pfam" id="PF14765">
    <property type="entry name" value="PS-DH"/>
    <property type="match status" value="1"/>
</dbReference>
<proteinExistence type="predicted"/>
<evidence type="ECO:0000313" key="10">
    <source>
        <dbReference type="Proteomes" id="UP000649753"/>
    </source>
</evidence>
<dbReference type="GO" id="GO:0004312">
    <property type="term" value="F:fatty acid synthase activity"/>
    <property type="evidence" value="ECO:0007669"/>
    <property type="project" value="TreeGrafter"/>
</dbReference>
<dbReference type="Gene3D" id="3.40.47.10">
    <property type="match status" value="1"/>
</dbReference>
<evidence type="ECO:0000259" key="7">
    <source>
        <dbReference type="PROSITE" id="PS52004"/>
    </source>
</evidence>
<dbReference type="Pfam" id="PF16197">
    <property type="entry name" value="KAsynt_C_assoc"/>
    <property type="match status" value="1"/>
</dbReference>
<dbReference type="Proteomes" id="UP000649753">
    <property type="component" value="Unassembled WGS sequence"/>
</dbReference>
<feature type="region of interest" description="Disordered" evidence="5">
    <location>
        <begin position="1748"/>
        <end position="1785"/>
    </location>
</feature>
<dbReference type="InterPro" id="IPR014030">
    <property type="entry name" value="Ketoacyl_synth_N"/>
</dbReference>
<feature type="region of interest" description="C-terminal hotdog fold" evidence="4">
    <location>
        <begin position="1471"/>
        <end position="1606"/>
    </location>
</feature>
<dbReference type="InterPro" id="IPR001227">
    <property type="entry name" value="Ac_transferase_dom_sf"/>
</dbReference>
<sequence length="1803" mass="187922">MNDDTVAIIGLACRFPGAADADEFWRNLVAGREGITVRTREELAALGVPAERLDDQRFVPAGGVLDGLDRFDAAYFGIPPRDAHLMDPQHRVFLECAVAALEDAGQVPGRLRGDVGVYAAAGFNSYLVHEVLPHADELTDRGDVQWLASSDKDYLATRAAYLLGLTGPAMSVQSACSSALVALHLAAEAVLSGECELALAGAVSAGVFQGLGYTYSDGGILSPDGHCRPFDVAASGTVFGSGVGAVVLKRLADALADGDTVRAVVLGSAINNDGGRKVGFTAPSAAGQARVIAAAQSVAGVGPAQVSYLEAHGTATPLGDEIELAALRQVFADAPNPMRVLGSVKSNVGHLDTCAGMAGLIKTVLCLQHRTLVGMPGVRQPRPTVGEASFRVLTEATEWPGPDGTRVAGVSAFGVGGTNAHVVLGDSPSAPPEGRRSGGSGWQVLPLSARTPAALDRLTDRMRGALQAPKSPALGDVAFTLQVGRRSHPWRRPVLVRAGDGRWDATAIRGDAPPEVAFSFAGQGHGHPGLAADLYQDEPLFRDAVERCLEALRPWTDAPLRKLLLDPGHAGGFDRTEQAQPALFTLEYALACWWTALGVRPVALVGHSIGEFAAACLAGIFTLPDAARLVAERGRLTATLPPGAMLAVPLSEAAVREFLDTSGAMSDGIDLAAVNAPDRCVLAGAPADVHGLAEQLAGRGVATRRLATRHAFHSRHVDLITDRFAELVAGVATGPATVPVISTVTGRLLSDAEAASPSYWAAQLRRTVRYSDALAAIEADALVEIGPARSLPGRARGGRSDLSLLASLDPPTADGPPARYSSLARLWQRGVEVEWTALGDRSGRRRVSLPTYPFEPTRHWFRPTREPRPGRAPVVPAYSSGDAVPGWLHVVDWAPTPPAGPGALPERVLVLLDTGRSDRPALGPHVVDLLRRLDVSVLTVEPHAPVMDSQWCAVLLARFVARGETPDAVIDCRAAGFASLPVAGDPAVAEVAGEALNAVGGLLSLHRAIAEVLPGRPVRTVVATESAHGIGGQPPRTPQAATVLGAVRVVPLESPNLRLAAVDLDLADRTPRTLARAAEALLAELRGGADPLVAVRGRRRLVPRASRPSLATGQTGAGDAAGTVPVIPAGGVHVITGGLGGMGLALAEQLATQPGRTLLLLTRGPVPDGPAWHTVRPPGAVPASCPPELASRLARFAAAGTVVCLVQADVTDAAELSAALDVARARFGRIAGVVHAAGVPDGVVIARRTDDQLARVLAPKVTGTLLLHLLTAADQPDYVVLCSSVLATTGAVGQAAYTAANAFLDSFAHLGERTVAIGWDRWSQTGMAVRHGAQGARLEHPLFASRQPTAGGGFDLLVRWGRHTRWLAGEHRLRDESVLPGTALLELALAGHRLLHGPAPVYLDAVFAGPLPVSDTEDPAIVLRLRPAADGAYDWEIAGERVAASGRIGPYRGEETVEPAVDVAALSPSLRSVEDAGTGGSGVDAVQTGPRWRCLTGRWQGEREALLRLELPNEFGDDLEAHPLHPALFDVATGAAAAGQADYLPAAYRRIVVYRDLPAAGYARVVRHEDTGDSVVADVTFTDPDGLVAVEVKGFVLRPAPSHGRVPVPGRDHPAGREGIGTAEGRRAFDIVLANRHLPHILVTPRLSAAENTGADLSGAEVSGVAAVDRPGIDVSDAGALERAIAQVWVRLLGVPQAGPDDSIFELGGDSLLIVQIAAELQKIGIAVSPGDIFAAPTVARLAAHVRASRPPAADLPRPDAVVPDGEDTEARAAARGDFPDTDLDPSDVARVLALFDARGEEQ</sequence>
<accession>A0A927M2B1</accession>
<dbReference type="Gene3D" id="3.40.366.10">
    <property type="entry name" value="Malonyl-Coenzyme A Acyl Carrier Protein, domain 2"/>
    <property type="match status" value="1"/>
</dbReference>
<dbReference type="InterPro" id="IPR018201">
    <property type="entry name" value="Ketoacyl_synth_AS"/>
</dbReference>
<dbReference type="InterPro" id="IPR050091">
    <property type="entry name" value="PKS_NRPS_Biosynth_Enz"/>
</dbReference>
<name>A0A927M2B1_9ACTN</name>
<dbReference type="Gene3D" id="3.10.129.110">
    <property type="entry name" value="Polyketide synthase dehydratase"/>
    <property type="match status" value="1"/>
</dbReference>
<dbReference type="InterPro" id="IPR036291">
    <property type="entry name" value="NAD(P)-bd_dom_sf"/>
</dbReference>
<organism evidence="9 10">
    <name type="scientific">Plantactinospora soyae</name>
    <dbReference type="NCBI Taxonomy" id="1544732"/>
    <lineage>
        <taxon>Bacteria</taxon>
        <taxon>Bacillati</taxon>
        <taxon>Actinomycetota</taxon>
        <taxon>Actinomycetes</taxon>
        <taxon>Micromonosporales</taxon>
        <taxon>Micromonosporaceae</taxon>
        <taxon>Plantactinospora</taxon>
    </lineage>
</organism>
<dbReference type="Pfam" id="PF00698">
    <property type="entry name" value="Acyl_transf_1"/>
    <property type="match status" value="1"/>
</dbReference>
<feature type="domain" description="Ketosynthase family 3 (KS3)" evidence="7">
    <location>
        <begin position="3"/>
        <end position="426"/>
    </location>
</feature>